<dbReference type="SUPFAM" id="SSF52540">
    <property type="entry name" value="P-loop containing nucleoside triphosphate hydrolases"/>
    <property type="match status" value="1"/>
</dbReference>
<keyword evidence="2" id="KW-0812">Transmembrane</keyword>
<sequence length="529" mass="58782">MPCIVLFHIILRNLCDFNLLPQAQGCKNHTIPLKRTSVGDISTEGQSSDGQGSTNRASSQPITSSSQKSNFVASFTSISSSVEELEVFPASVEIQTTQGPSRVSDFGDQTPGPSGATGFQSDISSAQKADQGSTREQTVENIGAMGDQGNRGTRDTTTEKKVPVKSDDVPKFNQEKRDREHASLMENLKNKETKKILIIGEQGVGKSSFVNSAAMSITGQYASLATAGLKGDNVSNVTIDLTRYAPEFYCPESPKSMNADARKNLPVFIDVMGFDDNLSNRLVEANMDPKSEGTDPAMSKFGDHVKSVNSILMEYILRGRIPNDCNLLDFGKMVIHGQLEELEKLDDFQEKEEQKVDAVVMIIPRGCKNLPKKLLNTIKQEAQRRDINVPVFGVMTKMDKVELDGDKKWRDLAREFQAELGIDGNFFVPLINYVYDDLLEDEPETNPNTDVPLLKMLNQILEEKKEKELKEKLEKERKFGWCFYLLIGVIVLLVLAVLGFMVYTKLRSSSLNETFSSPKQDSIPPKKEL</sequence>
<feature type="transmembrane region" description="Helical" evidence="2">
    <location>
        <begin position="483"/>
        <end position="503"/>
    </location>
</feature>
<evidence type="ECO:0008006" key="6">
    <source>
        <dbReference type="Google" id="ProtNLM"/>
    </source>
</evidence>
<reference evidence="4" key="1">
    <citation type="submission" date="2019-08" db="EMBL/GenBank/DDBJ databases">
        <title>The improved chromosome-level genome for the pearl oyster Pinctada fucata martensii using PacBio sequencing and Hi-C.</title>
        <authorList>
            <person name="Zheng Z."/>
        </authorList>
    </citation>
    <scope>NUCLEOTIDE SEQUENCE</scope>
    <source>
        <strain evidence="4">ZZ-2019</strain>
        <tissue evidence="4">Adductor muscle</tissue>
    </source>
</reference>
<name>A0AA88YN00_PINIB</name>
<feature type="chain" id="PRO_5041688719" description="G domain-containing protein" evidence="3">
    <location>
        <begin position="26"/>
        <end position="529"/>
    </location>
</feature>
<feature type="region of interest" description="Disordered" evidence="1">
    <location>
        <begin position="37"/>
        <end position="70"/>
    </location>
</feature>
<feature type="region of interest" description="Disordered" evidence="1">
    <location>
        <begin position="96"/>
        <end position="163"/>
    </location>
</feature>
<feature type="compositionally biased region" description="Basic and acidic residues" evidence="1">
    <location>
        <begin position="152"/>
        <end position="163"/>
    </location>
</feature>
<gene>
    <name evidence="4" type="ORF">FSP39_007484</name>
</gene>
<evidence type="ECO:0000256" key="3">
    <source>
        <dbReference type="SAM" id="SignalP"/>
    </source>
</evidence>
<comment type="caution">
    <text evidence="4">The sequence shown here is derived from an EMBL/GenBank/DDBJ whole genome shotgun (WGS) entry which is preliminary data.</text>
</comment>
<accession>A0AA88YN00</accession>
<keyword evidence="3" id="KW-0732">Signal</keyword>
<keyword evidence="5" id="KW-1185">Reference proteome</keyword>
<keyword evidence="2" id="KW-1133">Transmembrane helix</keyword>
<feature type="compositionally biased region" description="Low complexity" evidence="1">
    <location>
        <begin position="58"/>
        <end position="69"/>
    </location>
</feature>
<dbReference type="EMBL" id="VSWD01000005">
    <property type="protein sequence ID" value="KAK3101934.1"/>
    <property type="molecule type" value="Genomic_DNA"/>
</dbReference>
<organism evidence="4 5">
    <name type="scientific">Pinctada imbricata</name>
    <name type="common">Atlantic pearl-oyster</name>
    <name type="synonym">Pinctada martensii</name>
    <dbReference type="NCBI Taxonomy" id="66713"/>
    <lineage>
        <taxon>Eukaryota</taxon>
        <taxon>Metazoa</taxon>
        <taxon>Spiralia</taxon>
        <taxon>Lophotrochozoa</taxon>
        <taxon>Mollusca</taxon>
        <taxon>Bivalvia</taxon>
        <taxon>Autobranchia</taxon>
        <taxon>Pteriomorphia</taxon>
        <taxon>Pterioida</taxon>
        <taxon>Pterioidea</taxon>
        <taxon>Pteriidae</taxon>
        <taxon>Pinctada</taxon>
    </lineage>
</organism>
<proteinExistence type="predicted"/>
<dbReference type="InterPro" id="IPR027417">
    <property type="entry name" value="P-loop_NTPase"/>
</dbReference>
<feature type="signal peptide" evidence="3">
    <location>
        <begin position="1"/>
        <end position="25"/>
    </location>
</feature>
<dbReference type="Gene3D" id="3.40.50.300">
    <property type="entry name" value="P-loop containing nucleotide triphosphate hydrolases"/>
    <property type="match status" value="1"/>
</dbReference>
<dbReference type="AlphaFoldDB" id="A0AA88YN00"/>
<protein>
    <recommendedName>
        <fullName evidence="6">G domain-containing protein</fullName>
    </recommendedName>
</protein>
<keyword evidence="2" id="KW-0472">Membrane</keyword>
<dbReference type="Proteomes" id="UP001186944">
    <property type="component" value="Unassembled WGS sequence"/>
</dbReference>
<feature type="compositionally biased region" description="Polar residues" evidence="1">
    <location>
        <begin position="117"/>
        <end position="140"/>
    </location>
</feature>
<evidence type="ECO:0000313" key="4">
    <source>
        <dbReference type="EMBL" id="KAK3101934.1"/>
    </source>
</evidence>
<evidence type="ECO:0000256" key="1">
    <source>
        <dbReference type="SAM" id="MobiDB-lite"/>
    </source>
</evidence>
<feature type="compositionally biased region" description="Polar residues" evidence="1">
    <location>
        <begin position="39"/>
        <end position="57"/>
    </location>
</feature>
<evidence type="ECO:0000313" key="5">
    <source>
        <dbReference type="Proteomes" id="UP001186944"/>
    </source>
</evidence>
<evidence type="ECO:0000256" key="2">
    <source>
        <dbReference type="SAM" id="Phobius"/>
    </source>
</evidence>